<evidence type="ECO:0000313" key="3">
    <source>
        <dbReference type="Proteomes" id="UP000594800"/>
    </source>
</evidence>
<dbReference type="Proteomes" id="UP000594800">
    <property type="component" value="Chromosome"/>
</dbReference>
<name>A0A7S9QC21_9RHOB</name>
<evidence type="ECO:0000256" key="1">
    <source>
        <dbReference type="SAM" id="SignalP"/>
    </source>
</evidence>
<gene>
    <name evidence="2" type="ORF">I0K15_18600</name>
</gene>
<proteinExistence type="predicted"/>
<dbReference type="KEGG" id="poz:I0K15_18600"/>
<dbReference type="AlphaFoldDB" id="A0A7S9QC21"/>
<keyword evidence="1" id="KW-0732">Signal</keyword>
<organism evidence="2 3">
    <name type="scientific">Pontivivens ytuae</name>
    <dbReference type="NCBI Taxonomy" id="2789856"/>
    <lineage>
        <taxon>Bacteria</taxon>
        <taxon>Pseudomonadati</taxon>
        <taxon>Pseudomonadota</taxon>
        <taxon>Alphaproteobacteria</taxon>
        <taxon>Rhodobacterales</taxon>
        <taxon>Paracoccaceae</taxon>
        <taxon>Pontivivens</taxon>
    </lineage>
</organism>
<dbReference type="RefSeq" id="WP_196102972.1">
    <property type="nucleotide sequence ID" value="NZ_CP064942.1"/>
</dbReference>
<feature type="chain" id="PRO_5032495239" evidence="1">
    <location>
        <begin position="22"/>
        <end position="167"/>
    </location>
</feature>
<sequence length="167" mass="18111">MSRIATLTAVLALAVVLPLSAQEPETGHEELALELGVDPDAFSASELAQMKAIMEADISTQDMNRRLQALFSDPPDTSHAATGQLAGSLGVDPEDYTLSELVMLKRLSEDDPDCVNRDPLEIVHAEESLNVATRESKEQLGCSLDVDPTQYTLSELVQMLNEAEDND</sequence>
<dbReference type="EMBL" id="CP064942">
    <property type="protein sequence ID" value="QPH53763.1"/>
    <property type="molecule type" value="Genomic_DNA"/>
</dbReference>
<evidence type="ECO:0000313" key="2">
    <source>
        <dbReference type="EMBL" id="QPH53763.1"/>
    </source>
</evidence>
<accession>A0A7S9QC21</accession>
<protein>
    <submittedName>
        <fullName evidence="2">Uncharacterized protein</fullName>
    </submittedName>
</protein>
<keyword evidence="3" id="KW-1185">Reference proteome</keyword>
<feature type="signal peptide" evidence="1">
    <location>
        <begin position="1"/>
        <end position="21"/>
    </location>
</feature>
<reference evidence="2 3" key="1">
    <citation type="submission" date="2020-11" db="EMBL/GenBank/DDBJ databases">
        <title>Description of Pontivivens ytuae sp. nov. isolated from deep sea sediment of Mariana Trench.</title>
        <authorList>
            <person name="Wang Z."/>
            <person name="Sun Q.-L."/>
            <person name="Xu X.-D."/>
            <person name="Tang Y.-Z."/>
            <person name="Zhang J."/>
        </authorList>
    </citation>
    <scope>NUCLEOTIDE SEQUENCE [LARGE SCALE GENOMIC DNA]</scope>
    <source>
        <strain evidence="2 3">MT2928</strain>
    </source>
</reference>